<evidence type="ECO:0000313" key="2">
    <source>
        <dbReference type="Proteomes" id="UP000007575"/>
    </source>
</evidence>
<dbReference type="EMBL" id="CP002193">
    <property type="protein sequence ID" value="AFD27537.1"/>
    <property type="molecule type" value="Genomic_DNA"/>
</dbReference>
<protein>
    <submittedName>
        <fullName evidence="1">Uncharacterized protein</fullName>
    </submittedName>
</protein>
<dbReference type="KEGG" id="dgo:DGo_PB0268"/>
<organism evidence="1 2">
    <name type="scientific">Deinococcus gobiensis (strain DSM 21396 / JCM 16679 / CGMCC 1.7299 / I-0)</name>
    <dbReference type="NCBI Taxonomy" id="745776"/>
    <lineage>
        <taxon>Bacteria</taxon>
        <taxon>Thermotogati</taxon>
        <taxon>Deinococcota</taxon>
        <taxon>Deinococci</taxon>
        <taxon>Deinococcales</taxon>
        <taxon>Deinococcaceae</taxon>
        <taxon>Deinococcus</taxon>
    </lineage>
</organism>
<geneLocation type="plasmid" evidence="1 2">
    <name>P2</name>
</geneLocation>
<dbReference type="Proteomes" id="UP000007575">
    <property type="component" value="Plasmid P2"/>
</dbReference>
<keyword evidence="1" id="KW-0614">Plasmid</keyword>
<dbReference type="HOGENOM" id="CLU_2616148_0_0_0"/>
<keyword evidence="2" id="KW-1185">Reference proteome</keyword>
<sequence>MVSRARQQGRRGFGVSGVVYNFVFHLNQPKVQQLSIQVFWGFATASHDMGFFVPALADEENGPDSSRSFQVSSTEILH</sequence>
<evidence type="ECO:0000313" key="1">
    <source>
        <dbReference type="EMBL" id="AFD27537.1"/>
    </source>
</evidence>
<dbReference type="AlphaFoldDB" id="H8H1Z0"/>
<name>H8H1Z0_DEIGI</name>
<proteinExistence type="predicted"/>
<reference evidence="1 2" key="1">
    <citation type="journal article" date="2012" name="PLoS ONE">
        <title>Genome sequence and transcriptome analysis of the radioresistant bacterium Deinococcus gobiensis: insights into the extreme environmental adaptations.</title>
        <authorList>
            <person name="Yuan M."/>
            <person name="Chen M."/>
            <person name="Zhang W."/>
            <person name="Lu W."/>
            <person name="Wang J."/>
            <person name="Yang M."/>
            <person name="Zhao P."/>
            <person name="Tang R."/>
            <person name="Li X."/>
            <person name="Hao Y."/>
            <person name="Zhou Z."/>
            <person name="Zhan Y."/>
            <person name="Yu H."/>
            <person name="Teng C."/>
            <person name="Yan Y."/>
            <person name="Ping S."/>
            <person name="Wang Y."/>
            <person name="Lin M."/>
        </authorList>
    </citation>
    <scope>NUCLEOTIDE SEQUENCE [LARGE SCALE GENOMIC DNA]</scope>
    <source>
        <strain evidence="2">DSM 21396 / JCM 16679 / CGMCC 1.7299 / I-0</strain>
        <plasmid evidence="1">P2</plasmid>
    </source>
</reference>
<gene>
    <name evidence="1" type="ordered locus">DGo_PB0268</name>
</gene>
<accession>H8H1Z0</accession>